<dbReference type="Gene3D" id="1.10.510.10">
    <property type="entry name" value="Transferase(Phosphotransferase) domain 1"/>
    <property type="match status" value="1"/>
</dbReference>
<evidence type="ECO:0000259" key="6">
    <source>
        <dbReference type="PROSITE" id="PS50011"/>
    </source>
</evidence>
<keyword evidence="7" id="KW-0723">Serine/threonine-protein kinase</keyword>
<dbReference type="Pfam" id="PF00069">
    <property type="entry name" value="Pkinase"/>
    <property type="match status" value="1"/>
</dbReference>
<organism evidence="7 8">
    <name type="scientific">Paenibacillus darwinianus</name>
    <dbReference type="NCBI Taxonomy" id="1380763"/>
    <lineage>
        <taxon>Bacteria</taxon>
        <taxon>Bacillati</taxon>
        <taxon>Bacillota</taxon>
        <taxon>Bacilli</taxon>
        <taxon>Bacillales</taxon>
        <taxon>Paenibacillaceae</taxon>
        <taxon>Paenibacillus</taxon>
    </lineage>
</organism>
<keyword evidence="3" id="KW-0547">Nucleotide-binding</keyword>
<dbReference type="AlphaFoldDB" id="A0A9W5S0C4"/>
<protein>
    <recommendedName>
        <fullName evidence="1">non-specific serine/threonine protein kinase</fullName>
        <ecNumber evidence="1">2.7.11.1</ecNumber>
    </recommendedName>
</protein>
<keyword evidence="4 7" id="KW-0418">Kinase</keyword>
<dbReference type="PANTHER" id="PTHR43289:SF6">
    <property type="entry name" value="SERINE_THREONINE-PROTEIN KINASE NEKL-3"/>
    <property type="match status" value="1"/>
</dbReference>
<dbReference type="InterPro" id="IPR020635">
    <property type="entry name" value="Tyr_kinase_cat_dom"/>
</dbReference>
<dbReference type="GO" id="GO:0004713">
    <property type="term" value="F:protein tyrosine kinase activity"/>
    <property type="evidence" value="ECO:0007669"/>
    <property type="project" value="InterPro"/>
</dbReference>
<dbReference type="GO" id="GO:0005524">
    <property type="term" value="F:ATP binding"/>
    <property type="evidence" value="ECO:0007669"/>
    <property type="project" value="UniProtKB-KW"/>
</dbReference>
<evidence type="ECO:0000256" key="5">
    <source>
        <dbReference type="ARBA" id="ARBA00022840"/>
    </source>
</evidence>
<keyword evidence="5" id="KW-0067">ATP-binding</keyword>
<dbReference type="SMART" id="SM00219">
    <property type="entry name" value="TyrKc"/>
    <property type="match status" value="1"/>
</dbReference>
<dbReference type="EC" id="2.7.11.1" evidence="1"/>
<keyword evidence="2" id="KW-0808">Transferase</keyword>
<evidence type="ECO:0000256" key="1">
    <source>
        <dbReference type="ARBA" id="ARBA00012513"/>
    </source>
</evidence>
<dbReference type="EMBL" id="JFHU01000200">
    <property type="protein sequence ID" value="EXX86110.1"/>
    <property type="molecule type" value="Genomic_DNA"/>
</dbReference>
<dbReference type="Proteomes" id="UP000053750">
    <property type="component" value="Unassembled WGS sequence"/>
</dbReference>
<reference evidence="7 8" key="1">
    <citation type="submission" date="2014-02" db="EMBL/GenBank/DDBJ databases">
        <title>Genome sequence of Paenibacillus darwinianus reveals adaptive mechanisms for survival in Antarctic soils.</title>
        <authorList>
            <person name="Dsouza M."/>
            <person name="Taylor M.W."/>
            <person name="Turner S.J."/>
            <person name="Aislabie J."/>
        </authorList>
    </citation>
    <scope>NUCLEOTIDE SEQUENCE [LARGE SCALE GENOMIC DNA]</scope>
    <source>
        <strain evidence="7 8">CE1</strain>
    </source>
</reference>
<evidence type="ECO:0000256" key="4">
    <source>
        <dbReference type="ARBA" id="ARBA00022777"/>
    </source>
</evidence>
<dbReference type="GO" id="GO:0004674">
    <property type="term" value="F:protein serine/threonine kinase activity"/>
    <property type="evidence" value="ECO:0007669"/>
    <property type="project" value="UniProtKB-KW"/>
</dbReference>
<comment type="caution">
    <text evidence="7">The sequence shown here is derived from an EMBL/GenBank/DDBJ whole genome shotgun (WGS) entry which is preliminary data.</text>
</comment>
<dbReference type="InterPro" id="IPR011009">
    <property type="entry name" value="Kinase-like_dom_sf"/>
</dbReference>
<sequence length="277" mass="30772">MQRLRDARRAWRDYPLRTGTVAAGRYRIEAFLGMGSYGQAYRAVETATGAPVLLKTSKPSKGAVGIELLRRESDILRRLSHPGIPAWLDYVRFGRREGVVTELMEGRSLEDRIMEGGRTFAEAEALRILRRLAEPIAYLHAQGFVHRDVRIPNVLERDGGVALIDFGLACAIGERLPASLSEALGGTSGMVKRRMRFPEPSSDLYGMGHLLLFLLYSGFEPTGDGERSWQEELELRPDTSDLILRLLAAGRDGFADAGELALNLDRILADMWEDAGD</sequence>
<dbReference type="InterPro" id="IPR000719">
    <property type="entry name" value="Prot_kinase_dom"/>
</dbReference>
<feature type="domain" description="Protein kinase" evidence="6">
    <location>
        <begin position="26"/>
        <end position="277"/>
    </location>
</feature>
<name>A0A9W5S0C4_9BACL</name>
<dbReference type="PANTHER" id="PTHR43289">
    <property type="entry name" value="MITOGEN-ACTIVATED PROTEIN KINASE KINASE KINASE 20-RELATED"/>
    <property type="match status" value="1"/>
</dbReference>
<evidence type="ECO:0000256" key="3">
    <source>
        <dbReference type="ARBA" id="ARBA00022741"/>
    </source>
</evidence>
<proteinExistence type="predicted"/>
<dbReference type="SUPFAM" id="SSF56112">
    <property type="entry name" value="Protein kinase-like (PK-like)"/>
    <property type="match status" value="1"/>
</dbReference>
<keyword evidence="8" id="KW-1185">Reference proteome</keyword>
<evidence type="ECO:0000313" key="8">
    <source>
        <dbReference type="Proteomes" id="UP000053750"/>
    </source>
</evidence>
<dbReference type="PROSITE" id="PS50011">
    <property type="entry name" value="PROTEIN_KINASE_DOM"/>
    <property type="match status" value="1"/>
</dbReference>
<accession>A0A9W5S0C4</accession>
<evidence type="ECO:0000256" key="2">
    <source>
        <dbReference type="ARBA" id="ARBA00022679"/>
    </source>
</evidence>
<gene>
    <name evidence="7" type="ORF">BG53_07040</name>
</gene>
<evidence type="ECO:0000313" key="7">
    <source>
        <dbReference type="EMBL" id="EXX86110.1"/>
    </source>
</evidence>